<dbReference type="EnsemblMetazoa" id="XM_038221705.1">
    <property type="protein sequence ID" value="XP_038077633.1"/>
    <property type="gene ID" value="LOC119745385"/>
</dbReference>
<feature type="region of interest" description="Disordered" evidence="2">
    <location>
        <begin position="116"/>
        <end position="222"/>
    </location>
</feature>
<dbReference type="Pfam" id="PF15295">
    <property type="entry name" value="CCDC50_N"/>
    <property type="match status" value="1"/>
</dbReference>
<evidence type="ECO:0000313" key="5">
    <source>
        <dbReference type="Proteomes" id="UP000887568"/>
    </source>
</evidence>
<evidence type="ECO:0000256" key="2">
    <source>
        <dbReference type="SAM" id="MobiDB-lite"/>
    </source>
</evidence>
<dbReference type="InterPro" id="IPR029311">
    <property type="entry name" value="CCDC50_N"/>
</dbReference>
<name>A0A914BMW5_PATMI</name>
<evidence type="ECO:0000313" key="4">
    <source>
        <dbReference type="EnsemblMetazoa" id="XP_038077633.1"/>
    </source>
</evidence>
<dbReference type="GeneID" id="119745385"/>
<feature type="region of interest" description="Disordered" evidence="2">
    <location>
        <begin position="404"/>
        <end position="467"/>
    </location>
</feature>
<dbReference type="OrthoDB" id="9994767at2759"/>
<proteinExistence type="predicted"/>
<feature type="compositionally biased region" description="Basic and acidic residues" evidence="2">
    <location>
        <begin position="181"/>
        <end position="212"/>
    </location>
</feature>
<feature type="compositionally biased region" description="Basic residues" evidence="2">
    <location>
        <begin position="244"/>
        <end position="253"/>
    </location>
</feature>
<evidence type="ECO:0000259" key="3">
    <source>
        <dbReference type="Pfam" id="PF15295"/>
    </source>
</evidence>
<dbReference type="InterPro" id="IPR039303">
    <property type="entry name" value="CCDC50"/>
</dbReference>
<protein>
    <recommendedName>
        <fullName evidence="3">Coiled-coil domain-containing protein</fullName>
    </recommendedName>
</protein>
<organism evidence="4 5">
    <name type="scientific">Patiria miniata</name>
    <name type="common">Bat star</name>
    <name type="synonym">Asterina miniata</name>
    <dbReference type="NCBI Taxonomy" id="46514"/>
    <lineage>
        <taxon>Eukaryota</taxon>
        <taxon>Metazoa</taxon>
        <taxon>Echinodermata</taxon>
        <taxon>Eleutherozoa</taxon>
        <taxon>Asterozoa</taxon>
        <taxon>Asteroidea</taxon>
        <taxon>Valvatacea</taxon>
        <taxon>Valvatida</taxon>
        <taxon>Asterinidae</taxon>
        <taxon>Patiria</taxon>
    </lineage>
</organism>
<accession>A0A914BMW5</accession>
<feature type="region of interest" description="Disordered" evidence="2">
    <location>
        <begin position="237"/>
        <end position="272"/>
    </location>
</feature>
<keyword evidence="5" id="KW-1185">Reference proteome</keyword>
<keyword evidence="1" id="KW-0175">Coiled coil</keyword>
<dbReference type="PANTHER" id="PTHR22115:SF4">
    <property type="entry name" value="COILED-COIL DOMAIN-CONTAINING PROTEIN"/>
    <property type="match status" value="1"/>
</dbReference>
<dbReference type="PANTHER" id="PTHR22115">
    <property type="entry name" value="C3ORF6 PROTEIN-RELATED"/>
    <property type="match status" value="1"/>
</dbReference>
<dbReference type="Proteomes" id="UP000887568">
    <property type="component" value="Unplaced"/>
</dbReference>
<feature type="compositionally biased region" description="Basic and acidic residues" evidence="2">
    <location>
        <begin position="116"/>
        <end position="134"/>
    </location>
</feature>
<reference evidence="4" key="1">
    <citation type="submission" date="2022-11" db="UniProtKB">
        <authorList>
            <consortium name="EnsemblMetazoa"/>
        </authorList>
    </citation>
    <scope>IDENTIFICATION</scope>
</reference>
<evidence type="ECO:0000256" key="1">
    <source>
        <dbReference type="ARBA" id="ARBA00023054"/>
    </source>
</evidence>
<feature type="domain" description="Coiled-coil" evidence="3">
    <location>
        <begin position="20"/>
        <end position="149"/>
    </location>
</feature>
<dbReference type="AlphaFoldDB" id="A0A914BMW5"/>
<sequence length="467" mass="53554">MAANVVRPGRNENGVVVTEPAAKVNEIKKEWSVIEDGALAHKLQEEENTTHYSGNISRRRTVRSDIRTAKSAADEEALQAFKEEHDIAEKNRQRELEDAEAAKKLLQDMMEEEKQKIRELRQRENEERDREAAKELYQQMMEDEKRKHRQQRSFQETDEELALRLQAHEERKQRILSQKHHSLDQEMESERLAHHLAREEKMRSRSQRERAQYDPTDDGNYLMPNVAGLKVAIDEETVPELPARKHKPKRVPRQHSAPAYTGYPQSDSDEETDVIALIQDDEELARRLQREEIQRSRAPSQKTEQQRKQLIHDQKIAIKMQHEEVMFSKKKTYDNYMGKVKDEIADPEPMVHVSRQNKTAVPVDAKYAEGVQLTDYTAAEVAQQRRTSGSGQAGVGAEGNIMATIDPTFNKPDPGNVVLLKKTSLNEEPPPPPPGDDGAFNAVPGSKRKDSKDKGKRSSIFSKLKKK</sequence>
<dbReference type="RefSeq" id="XP_038077633.1">
    <property type="nucleotide sequence ID" value="XM_038221705.1"/>
</dbReference>